<dbReference type="Gene3D" id="3.30.390.30">
    <property type="match status" value="1"/>
</dbReference>
<dbReference type="RefSeq" id="WP_311695695.1">
    <property type="nucleotide sequence ID" value="NZ_JAVREY010000015.1"/>
</dbReference>
<keyword evidence="7" id="KW-1185">Reference proteome</keyword>
<dbReference type="InterPro" id="IPR023753">
    <property type="entry name" value="FAD/NAD-binding_dom"/>
</dbReference>
<evidence type="ECO:0000313" key="7">
    <source>
        <dbReference type="Proteomes" id="UP001183809"/>
    </source>
</evidence>
<dbReference type="Gene3D" id="3.50.50.60">
    <property type="entry name" value="FAD/NAD(P)-binding domain"/>
    <property type="match status" value="2"/>
</dbReference>
<keyword evidence="3" id="KW-0274">FAD</keyword>
<accession>A0ABU2TU50</accession>
<dbReference type="InterPro" id="IPR050446">
    <property type="entry name" value="FAD-oxidoreductase/Apoptosis"/>
</dbReference>
<dbReference type="PANTHER" id="PTHR43557:SF2">
    <property type="entry name" value="RIESKE DOMAIN-CONTAINING PROTEIN-RELATED"/>
    <property type="match status" value="1"/>
</dbReference>
<dbReference type="Pfam" id="PF07992">
    <property type="entry name" value="Pyr_redox_2"/>
    <property type="match status" value="1"/>
</dbReference>
<evidence type="ECO:0000256" key="2">
    <source>
        <dbReference type="ARBA" id="ARBA00022630"/>
    </source>
</evidence>
<feature type="domain" description="FAD/NAD(P)-binding" evidence="5">
    <location>
        <begin position="8"/>
        <end position="309"/>
    </location>
</feature>
<dbReference type="Proteomes" id="UP001183809">
    <property type="component" value="Unassembled WGS sequence"/>
</dbReference>
<evidence type="ECO:0000256" key="3">
    <source>
        <dbReference type="ARBA" id="ARBA00022827"/>
    </source>
</evidence>
<reference evidence="7" key="1">
    <citation type="submission" date="2023-07" db="EMBL/GenBank/DDBJ databases">
        <title>30 novel species of actinomycetes from the DSMZ collection.</title>
        <authorList>
            <person name="Nouioui I."/>
        </authorList>
    </citation>
    <scope>NUCLEOTIDE SEQUENCE [LARGE SCALE GENOMIC DNA]</scope>
    <source>
        <strain evidence="7">DSM 41699</strain>
    </source>
</reference>
<dbReference type="SUPFAM" id="SSF55424">
    <property type="entry name" value="FAD/NAD-linked reductases, dimerisation (C-terminal) domain"/>
    <property type="match status" value="1"/>
</dbReference>
<evidence type="ECO:0000259" key="5">
    <source>
        <dbReference type="Pfam" id="PF07992"/>
    </source>
</evidence>
<evidence type="ECO:0000256" key="4">
    <source>
        <dbReference type="ARBA" id="ARBA00023002"/>
    </source>
</evidence>
<comment type="cofactor">
    <cofactor evidence="1">
        <name>FAD</name>
        <dbReference type="ChEBI" id="CHEBI:57692"/>
    </cofactor>
</comment>
<proteinExistence type="predicted"/>
<dbReference type="PANTHER" id="PTHR43557">
    <property type="entry name" value="APOPTOSIS-INDUCING FACTOR 1"/>
    <property type="match status" value="1"/>
</dbReference>
<dbReference type="PRINTS" id="PR00368">
    <property type="entry name" value="FADPNR"/>
</dbReference>
<protein>
    <submittedName>
        <fullName evidence="6">FAD-dependent oxidoreductase</fullName>
    </submittedName>
</protein>
<dbReference type="EMBL" id="JAVREY010000015">
    <property type="protein sequence ID" value="MDT0464479.1"/>
    <property type="molecule type" value="Genomic_DNA"/>
</dbReference>
<dbReference type="PRINTS" id="PR00411">
    <property type="entry name" value="PNDRDTASEI"/>
</dbReference>
<dbReference type="SUPFAM" id="SSF51905">
    <property type="entry name" value="FAD/NAD(P)-binding domain"/>
    <property type="match status" value="2"/>
</dbReference>
<organism evidence="6 7">
    <name type="scientific">Streptomyces gibsoniae</name>
    <dbReference type="NCBI Taxonomy" id="3075529"/>
    <lineage>
        <taxon>Bacteria</taxon>
        <taxon>Bacillati</taxon>
        <taxon>Actinomycetota</taxon>
        <taxon>Actinomycetes</taxon>
        <taxon>Kitasatosporales</taxon>
        <taxon>Streptomycetaceae</taxon>
        <taxon>Streptomyces</taxon>
    </lineage>
</organism>
<gene>
    <name evidence="6" type="ORF">RM764_15850</name>
</gene>
<evidence type="ECO:0000313" key="6">
    <source>
        <dbReference type="EMBL" id="MDT0464479.1"/>
    </source>
</evidence>
<dbReference type="InterPro" id="IPR016156">
    <property type="entry name" value="FAD/NAD-linked_Rdtase_dimer_sf"/>
</dbReference>
<evidence type="ECO:0000256" key="1">
    <source>
        <dbReference type="ARBA" id="ARBA00001974"/>
    </source>
</evidence>
<sequence length="413" mass="44174">MTSAATNRIAVVGTGLAGLSAAERLRELGWRGEITMIGEEPHRPYNRTPLSKQLLTGDRQPPDLALVTHTELDASWRLGTRALGLDIDRRELLLPGGEQLPFDGLVIASGVEARHLPGTPLHSDRVWMLRTLADARNIDAALARARHVAVIGGGFIGCEIACTARTRALDVTIIDVRPTLLHRSLGPALGAVVGDLHRDHGVRLHLGVGVSGWSQDSSGVTVMLEDGETVRADAAVVGVGTMPRTDWLWHTGLDVTDGVLCAPTTHVVGADGYAIDGIVAAGDVARWPNLRFDDTPRRVEHWINAIEMGRHAADALLQGPQDAAPFTPVPRFWSHQHGVRIQSAGMPGLGTDMTILDGDPAKRRMVAGYTRPGPDGAPVLVGAVALDSPRTLSDYHDRIGHPLASIPRDHRAA</sequence>
<comment type="caution">
    <text evidence="6">The sequence shown here is derived from an EMBL/GenBank/DDBJ whole genome shotgun (WGS) entry which is preliminary data.</text>
</comment>
<keyword evidence="4" id="KW-0560">Oxidoreductase</keyword>
<keyword evidence="2" id="KW-0285">Flavoprotein</keyword>
<name>A0ABU2TU50_9ACTN</name>
<dbReference type="InterPro" id="IPR036188">
    <property type="entry name" value="FAD/NAD-bd_sf"/>
</dbReference>